<feature type="region of interest" description="Disordered" evidence="6">
    <location>
        <begin position="142"/>
        <end position="161"/>
    </location>
</feature>
<keyword evidence="4" id="KW-0804">Transcription</keyword>
<dbReference type="Gene3D" id="3.40.50.2300">
    <property type="match status" value="1"/>
</dbReference>
<dbReference type="Pfam" id="PF00196">
    <property type="entry name" value="GerE"/>
    <property type="match status" value="1"/>
</dbReference>
<keyword evidence="2" id="KW-0805">Transcription regulation</keyword>
<dbReference type="SMART" id="SM00448">
    <property type="entry name" value="REC"/>
    <property type="match status" value="1"/>
</dbReference>
<dbReference type="SUPFAM" id="SSF52172">
    <property type="entry name" value="CheY-like"/>
    <property type="match status" value="1"/>
</dbReference>
<evidence type="ECO:0000313" key="9">
    <source>
        <dbReference type="EMBL" id="MDQ7877627.1"/>
    </source>
</evidence>
<feature type="modified residue" description="4-aspartylphosphate" evidence="5">
    <location>
        <position position="57"/>
    </location>
</feature>
<dbReference type="PANTHER" id="PTHR43214">
    <property type="entry name" value="TWO-COMPONENT RESPONSE REGULATOR"/>
    <property type="match status" value="1"/>
</dbReference>
<evidence type="ECO:0000259" key="8">
    <source>
        <dbReference type="PROSITE" id="PS50110"/>
    </source>
</evidence>
<evidence type="ECO:0000259" key="7">
    <source>
        <dbReference type="PROSITE" id="PS50043"/>
    </source>
</evidence>
<dbReference type="PROSITE" id="PS50110">
    <property type="entry name" value="RESPONSE_REGULATORY"/>
    <property type="match status" value="1"/>
</dbReference>
<dbReference type="InterPro" id="IPR016032">
    <property type="entry name" value="Sig_transdc_resp-reg_C-effctor"/>
</dbReference>
<dbReference type="InterPro" id="IPR001789">
    <property type="entry name" value="Sig_transdc_resp-reg_receiver"/>
</dbReference>
<evidence type="ECO:0000256" key="3">
    <source>
        <dbReference type="ARBA" id="ARBA00023125"/>
    </source>
</evidence>
<evidence type="ECO:0000313" key="10">
    <source>
        <dbReference type="Proteomes" id="UP001235133"/>
    </source>
</evidence>
<feature type="region of interest" description="Disordered" evidence="6">
    <location>
        <begin position="223"/>
        <end position="242"/>
    </location>
</feature>
<dbReference type="CDD" id="cd06170">
    <property type="entry name" value="LuxR_C_like"/>
    <property type="match status" value="1"/>
</dbReference>
<dbReference type="EMBL" id="JAVFWO010000002">
    <property type="protein sequence ID" value="MDQ7877627.1"/>
    <property type="molecule type" value="Genomic_DNA"/>
</dbReference>
<dbReference type="PRINTS" id="PR00038">
    <property type="entry name" value="HTHLUXR"/>
</dbReference>
<feature type="domain" description="Response regulatory" evidence="8">
    <location>
        <begin position="6"/>
        <end position="122"/>
    </location>
</feature>
<dbReference type="InterPro" id="IPR011006">
    <property type="entry name" value="CheY-like_superfamily"/>
</dbReference>
<dbReference type="RefSeq" id="WP_308867076.1">
    <property type="nucleotide sequence ID" value="NZ_JAVFWO010000002.1"/>
</dbReference>
<protein>
    <submittedName>
        <fullName evidence="9">Response regulator transcription factor</fullName>
    </submittedName>
</protein>
<organism evidence="9 10">
    <name type="scientific">Microbacterium psychrotolerans</name>
    <dbReference type="NCBI Taxonomy" id="3068321"/>
    <lineage>
        <taxon>Bacteria</taxon>
        <taxon>Bacillati</taxon>
        <taxon>Actinomycetota</taxon>
        <taxon>Actinomycetes</taxon>
        <taxon>Micrococcales</taxon>
        <taxon>Microbacteriaceae</taxon>
        <taxon>Microbacterium</taxon>
    </lineage>
</organism>
<evidence type="ECO:0000256" key="4">
    <source>
        <dbReference type="ARBA" id="ARBA00023163"/>
    </source>
</evidence>
<dbReference type="InterPro" id="IPR000792">
    <property type="entry name" value="Tscrpt_reg_LuxR_C"/>
</dbReference>
<sequence>MTDGIRILLADDQELIRLGFRLVLEAEPEFEVVGEAADGEEAVRAVAEHSPDVVLMDIRMPRTDGIAATREIVAAHPATRVLVLTTFDLDEYAFGALEAGAGGFLLKDVQRAELTAAIRAVHRGDAVLAPAVTRRLIERLHAAPSTPLAPPPAPADPTSELTEREREVFLAIAHGMTNAEIAQHLFVSESTVKTHVGRVLAKIGARDRVHAVILAHRLRLVDAASPGRPGGGGGADGSSQTA</sequence>
<evidence type="ECO:0000256" key="2">
    <source>
        <dbReference type="ARBA" id="ARBA00023015"/>
    </source>
</evidence>
<dbReference type="Proteomes" id="UP001235133">
    <property type="component" value="Unassembled WGS sequence"/>
</dbReference>
<keyword evidence="3" id="KW-0238">DNA-binding</keyword>
<reference evidence="9 10" key="1">
    <citation type="submission" date="2023-08" db="EMBL/GenBank/DDBJ databases">
        <title>Microbacterium psychrotolerans sp. nov., a psychrotolerant bacterium isolated from soil in Heilongjiang Province, China.</title>
        <authorList>
            <person name="An P."/>
            <person name="Zhao D."/>
            <person name="Xiang H."/>
        </authorList>
    </citation>
    <scope>NUCLEOTIDE SEQUENCE [LARGE SCALE GENOMIC DNA]</scope>
    <source>
        <strain evidence="9 10">QXD-8</strain>
    </source>
</reference>
<accession>A0ABU0YZ72</accession>
<dbReference type="SUPFAM" id="SSF46894">
    <property type="entry name" value="C-terminal effector domain of the bipartite response regulators"/>
    <property type="match status" value="1"/>
</dbReference>
<dbReference type="InterPro" id="IPR039420">
    <property type="entry name" value="WalR-like"/>
</dbReference>
<comment type="caution">
    <text evidence="9">The sequence shown here is derived from an EMBL/GenBank/DDBJ whole genome shotgun (WGS) entry which is preliminary data.</text>
</comment>
<gene>
    <name evidence="9" type="ORF">Q9R08_06530</name>
</gene>
<proteinExistence type="predicted"/>
<keyword evidence="10" id="KW-1185">Reference proteome</keyword>
<dbReference type="InterPro" id="IPR058245">
    <property type="entry name" value="NreC/VraR/RcsB-like_REC"/>
</dbReference>
<dbReference type="PANTHER" id="PTHR43214:SF24">
    <property type="entry name" value="TRANSCRIPTIONAL REGULATORY PROTEIN NARL-RELATED"/>
    <property type="match status" value="1"/>
</dbReference>
<dbReference type="CDD" id="cd17535">
    <property type="entry name" value="REC_NarL-like"/>
    <property type="match status" value="1"/>
</dbReference>
<evidence type="ECO:0000256" key="1">
    <source>
        <dbReference type="ARBA" id="ARBA00022553"/>
    </source>
</evidence>
<evidence type="ECO:0000256" key="6">
    <source>
        <dbReference type="SAM" id="MobiDB-lite"/>
    </source>
</evidence>
<dbReference type="PROSITE" id="PS00622">
    <property type="entry name" value="HTH_LUXR_1"/>
    <property type="match status" value="1"/>
</dbReference>
<dbReference type="SMART" id="SM00421">
    <property type="entry name" value="HTH_LUXR"/>
    <property type="match status" value="1"/>
</dbReference>
<evidence type="ECO:0000256" key="5">
    <source>
        <dbReference type="PROSITE-ProRule" id="PRU00169"/>
    </source>
</evidence>
<feature type="domain" description="HTH luxR-type" evidence="7">
    <location>
        <begin position="154"/>
        <end position="219"/>
    </location>
</feature>
<dbReference type="Pfam" id="PF00072">
    <property type="entry name" value="Response_reg"/>
    <property type="match status" value="1"/>
</dbReference>
<keyword evidence="1 5" id="KW-0597">Phosphoprotein</keyword>
<dbReference type="PROSITE" id="PS50043">
    <property type="entry name" value="HTH_LUXR_2"/>
    <property type="match status" value="1"/>
</dbReference>
<name>A0ABU0YZ72_9MICO</name>